<keyword evidence="3" id="KW-1185">Reference proteome</keyword>
<gene>
    <name evidence="2" type="ORF">HETSPECPRED_007371</name>
</gene>
<accession>A0A8H3FNV4</accession>
<feature type="region of interest" description="Disordered" evidence="1">
    <location>
        <begin position="101"/>
        <end position="135"/>
    </location>
</feature>
<evidence type="ECO:0000256" key="1">
    <source>
        <dbReference type="SAM" id="MobiDB-lite"/>
    </source>
</evidence>
<feature type="compositionally biased region" description="Polar residues" evidence="1">
    <location>
        <begin position="111"/>
        <end position="135"/>
    </location>
</feature>
<feature type="compositionally biased region" description="Polar residues" evidence="1">
    <location>
        <begin position="51"/>
        <end position="67"/>
    </location>
</feature>
<protein>
    <submittedName>
        <fullName evidence="2">Uncharacterized protein</fullName>
    </submittedName>
</protein>
<feature type="region of interest" description="Disordered" evidence="1">
    <location>
        <begin position="46"/>
        <end position="78"/>
    </location>
</feature>
<dbReference type="Proteomes" id="UP000664521">
    <property type="component" value="Unassembled WGS sequence"/>
</dbReference>
<name>A0A8H3FNV4_9LECA</name>
<comment type="caution">
    <text evidence="2">The sequence shown here is derived from an EMBL/GenBank/DDBJ whole genome shotgun (WGS) entry which is preliminary data.</text>
</comment>
<reference evidence="2" key="1">
    <citation type="submission" date="2021-03" db="EMBL/GenBank/DDBJ databases">
        <authorList>
            <person name="Tagirdzhanova G."/>
        </authorList>
    </citation>
    <scope>NUCLEOTIDE SEQUENCE</scope>
</reference>
<dbReference type="AlphaFoldDB" id="A0A8H3FNV4"/>
<dbReference type="EMBL" id="CAJPDS010000052">
    <property type="protein sequence ID" value="CAF9929501.1"/>
    <property type="molecule type" value="Genomic_DNA"/>
</dbReference>
<sequence length="135" mass="14852">MATKQSCQGKVWDLHSSLQGDELYPFERHEQWSYAQTVTNKIGLLTPKPTVESNASSDPMHTSSHAHTATDKIGLLTPNSPWRATPAVILCTPTPIHARDRQDQLLHAQATLESNASSDMHTGSYTDTGQTRSAR</sequence>
<proteinExistence type="predicted"/>
<evidence type="ECO:0000313" key="2">
    <source>
        <dbReference type="EMBL" id="CAF9929501.1"/>
    </source>
</evidence>
<evidence type="ECO:0000313" key="3">
    <source>
        <dbReference type="Proteomes" id="UP000664521"/>
    </source>
</evidence>
<organism evidence="2 3">
    <name type="scientific">Heterodermia speciosa</name>
    <dbReference type="NCBI Taxonomy" id="116794"/>
    <lineage>
        <taxon>Eukaryota</taxon>
        <taxon>Fungi</taxon>
        <taxon>Dikarya</taxon>
        <taxon>Ascomycota</taxon>
        <taxon>Pezizomycotina</taxon>
        <taxon>Lecanoromycetes</taxon>
        <taxon>OSLEUM clade</taxon>
        <taxon>Lecanoromycetidae</taxon>
        <taxon>Caliciales</taxon>
        <taxon>Physciaceae</taxon>
        <taxon>Heterodermia</taxon>
    </lineage>
</organism>